<protein>
    <submittedName>
        <fullName evidence="2">Uncharacterized protein</fullName>
    </submittedName>
</protein>
<name>A0A0E9W144_ANGAN</name>
<feature type="region of interest" description="Disordered" evidence="1">
    <location>
        <begin position="1"/>
        <end position="21"/>
    </location>
</feature>
<proteinExistence type="predicted"/>
<reference evidence="2" key="1">
    <citation type="submission" date="2014-11" db="EMBL/GenBank/DDBJ databases">
        <authorList>
            <person name="Amaro Gonzalez C."/>
        </authorList>
    </citation>
    <scope>NUCLEOTIDE SEQUENCE</scope>
</reference>
<accession>A0A0E9W144</accession>
<sequence>MPESKSHTTSSGQPLQEHRDGCTGMVQRIRFPHRDITVRIRICVADVRERAGRVAGGLHLRGY</sequence>
<evidence type="ECO:0000313" key="2">
    <source>
        <dbReference type="EMBL" id="JAH83245.1"/>
    </source>
</evidence>
<organism evidence="2">
    <name type="scientific">Anguilla anguilla</name>
    <name type="common">European freshwater eel</name>
    <name type="synonym">Muraena anguilla</name>
    <dbReference type="NCBI Taxonomy" id="7936"/>
    <lineage>
        <taxon>Eukaryota</taxon>
        <taxon>Metazoa</taxon>
        <taxon>Chordata</taxon>
        <taxon>Craniata</taxon>
        <taxon>Vertebrata</taxon>
        <taxon>Euteleostomi</taxon>
        <taxon>Actinopterygii</taxon>
        <taxon>Neopterygii</taxon>
        <taxon>Teleostei</taxon>
        <taxon>Anguilliformes</taxon>
        <taxon>Anguillidae</taxon>
        <taxon>Anguilla</taxon>
    </lineage>
</organism>
<dbReference type="EMBL" id="GBXM01025332">
    <property type="protein sequence ID" value="JAH83245.1"/>
    <property type="molecule type" value="Transcribed_RNA"/>
</dbReference>
<dbReference type="AlphaFoldDB" id="A0A0E9W144"/>
<evidence type="ECO:0000256" key="1">
    <source>
        <dbReference type="SAM" id="MobiDB-lite"/>
    </source>
</evidence>
<reference evidence="2" key="2">
    <citation type="journal article" date="2015" name="Fish Shellfish Immunol.">
        <title>Early steps in the European eel (Anguilla anguilla)-Vibrio vulnificus interaction in the gills: Role of the RtxA13 toxin.</title>
        <authorList>
            <person name="Callol A."/>
            <person name="Pajuelo D."/>
            <person name="Ebbesson L."/>
            <person name="Teles M."/>
            <person name="MacKenzie S."/>
            <person name="Amaro C."/>
        </authorList>
    </citation>
    <scope>NUCLEOTIDE SEQUENCE</scope>
</reference>